<evidence type="ECO:0000256" key="1">
    <source>
        <dbReference type="ARBA" id="ARBA00004273"/>
    </source>
</evidence>
<keyword evidence="8 10" id="KW-0496">Mitochondrion</keyword>
<comment type="subcellular location">
    <subcellularLocation>
        <location evidence="1 10">Mitochondrion inner membrane</location>
    </subcellularLocation>
</comment>
<keyword evidence="4" id="KW-0138">CF(0)</keyword>
<organism evidence="11">
    <name type="scientific">Scolopendra viridis</name>
    <name type="common">Giant centipede</name>
    <dbReference type="NCBI Taxonomy" id="118503"/>
    <lineage>
        <taxon>Eukaryota</taxon>
        <taxon>Metazoa</taxon>
        <taxon>Ecdysozoa</taxon>
        <taxon>Arthropoda</taxon>
        <taxon>Myriapoda</taxon>
        <taxon>Chilopoda</taxon>
        <taxon>Pleurostigmophora</taxon>
        <taxon>Scolopendromorpha</taxon>
        <taxon>Scolopendridae</taxon>
        <taxon>Scolopendra</taxon>
    </lineage>
</organism>
<evidence type="ECO:0000256" key="5">
    <source>
        <dbReference type="ARBA" id="ARBA00022781"/>
    </source>
</evidence>
<comment type="similarity">
    <text evidence="2 10">Belongs to the ATPase d subunit family.</text>
</comment>
<sequence>MAAKRIAKSSINWVTFAESVPENQKMMFQAFKAKSDKYLNKALSLPENPPKIDWSVYRKSIATPGIVDKFEKEYTALNVPYPKENVMSQINDQEKEQQTQLQDFIKNSQEQIAQHKVELDKWLNLIPLEHMTMEDFRDAFPDIALDPLNRPTFWPHDDVDEEGDESKKLSH</sequence>
<dbReference type="PANTHER" id="PTHR12700">
    <property type="entry name" value="ATP SYNTHASE SUBUNIT D, MITOCHONDRIAL"/>
    <property type="match status" value="1"/>
</dbReference>
<evidence type="ECO:0000256" key="4">
    <source>
        <dbReference type="ARBA" id="ARBA00022547"/>
    </source>
</evidence>
<evidence type="ECO:0000256" key="2">
    <source>
        <dbReference type="ARBA" id="ARBA00006842"/>
    </source>
</evidence>
<keyword evidence="7 10" id="KW-0406">Ion transport</keyword>
<evidence type="ECO:0000256" key="6">
    <source>
        <dbReference type="ARBA" id="ARBA00022792"/>
    </source>
</evidence>
<dbReference type="GO" id="GO:0005743">
    <property type="term" value="C:mitochondrial inner membrane"/>
    <property type="evidence" value="ECO:0007669"/>
    <property type="project" value="UniProtKB-SubCell"/>
</dbReference>
<dbReference type="GO" id="GO:0015986">
    <property type="term" value="P:proton motive force-driven ATP synthesis"/>
    <property type="evidence" value="ECO:0007669"/>
    <property type="project" value="UniProtKB-UniRule"/>
</dbReference>
<keyword evidence="3 10" id="KW-0813">Transport</keyword>
<evidence type="ECO:0000256" key="3">
    <source>
        <dbReference type="ARBA" id="ARBA00022448"/>
    </source>
</evidence>
<keyword evidence="6 10" id="KW-0999">Mitochondrion inner membrane</keyword>
<evidence type="ECO:0000256" key="8">
    <source>
        <dbReference type="ARBA" id="ARBA00023128"/>
    </source>
</evidence>
<dbReference type="Pfam" id="PF05873">
    <property type="entry name" value="Mt_ATP-synt_D"/>
    <property type="match status" value="1"/>
</dbReference>
<dbReference type="InterPro" id="IPR036228">
    <property type="entry name" value="ATP_synth_F0_dsu_sf_mt"/>
</dbReference>
<evidence type="ECO:0000256" key="10">
    <source>
        <dbReference type="PIRNR" id="PIRNR005514"/>
    </source>
</evidence>
<accession>A0A4D5R9B3</accession>
<keyword evidence="9 10" id="KW-0472">Membrane</keyword>
<protein>
    <recommendedName>
        <fullName evidence="10">ATP synthase subunit d, mitochondrial</fullName>
    </recommendedName>
</protein>
<dbReference type="EMBL" id="GGNE01000221">
    <property type="protein sequence ID" value="MIC88762.1"/>
    <property type="molecule type" value="Transcribed_RNA"/>
</dbReference>
<keyword evidence="5 10" id="KW-0375">Hydrogen ion transport</keyword>
<dbReference type="SUPFAM" id="SSF161065">
    <property type="entry name" value="ATP synthase D chain-like"/>
    <property type="match status" value="1"/>
</dbReference>
<evidence type="ECO:0000256" key="9">
    <source>
        <dbReference type="ARBA" id="ARBA00023136"/>
    </source>
</evidence>
<name>A0A4D5R9B3_SCOVI</name>
<comment type="function">
    <text evidence="10">Mitochondrial membrane ATP synthase (F(1)F(0) ATP synthase or Complex V) produces ATP from ADP in the presence of a proton gradient across the membrane which is generated by electron transport complexes of the respiratory chain. F-type ATPases consist of two structural domains, F(1) - containing the extramembraneous catalytic core, and F(0) - containing the membrane proton channel, linked together by a central stalk and a peripheral stalk. During catalysis, ATP synthesis in the catalytic domain of F(1) is coupled via a rotary mechanism of the central stalk subunits to proton translocation.</text>
</comment>
<proteinExistence type="inferred from homology"/>
<reference evidence="11" key="1">
    <citation type="journal article" date="2018" name="Toxicon">
        <title>Venom-gland transcriptomics and venom proteomics of the giant Florida blue centipede, Scolopendra viridis.</title>
        <authorList>
            <person name="Ward M.J."/>
            <person name="Rokyta D.R."/>
        </authorList>
    </citation>
    <scope>NUCLEOTIDE SEQUENCE</scope>
    <source>
        <tissue evidence="11">Venom gland</tissue>
    </source>
</reference>
<dbReference type="GO" id="GO:0015078">
    <property type="term" value="F:proton transmembrane transporter activity"/>
    <property type="evidence" value="ECO:0007669"/>
    <property type="project" value="InterPro"/>
</dbReference>
<dbReference type="InterPro" id="IPR008689">
    <property type="entry name" value="ATP_synth_F0_dsu_mt"/>
</dbReference>
<evidence type="ECO:0000256" key="7">
    <source>
        <dbReference type="ARBA" id="ARBA00023065"/>
    </source>
</evidence>
<dbReference type="Gene3D" id="6.10.280.70">
    <property type="match status" value="1"/>
</dbReference>
<dbReference type="PIRSF" id="PIRSF005514">
    <property type="entry name" value="ATPase_F0_D_mt"/>
    <property type="match status" value="1"/>
</dbReference>
<dbReference type="GO" id="GO:0045259">
    <property type="term" value="C:proton-transporting ATP synthase complex"/>
    <property type="evidence" value="ECO:0007669"/>
    <property type="project" value="UniProtKB-KW"/>
</dbReference>
<evidence type="ECO:0000313" key="11">
    <source>
        <dbReference type="EMBL" id="MIC88762.1"/>
    </source>
</evidence>
<dbReference type="AlphaFoldDB" id="A0A4D5R9B3"/>